<feature type="region of interest" description="Disordered" evidence="1">
    <location>
        <begin position="1"/>
        <end position="46"/>
    </location>
</feature>
<organism evidence="2">
    <name type="scientific">Gulosibacter sediminis</name>
    <dbReference type="NCBI Taxonomy" id="1729695"/>
    <lineage>
        <taxon>Bacteria</taxon>
        <taxon>Bacillati</taxon>
        <taxon>Actinomycetota</taxon>
        <taxon>Actinomycetes</taxon>
        <taxon>Micrococcales</taxon>
        <taxon>Microbacteriaceae</taxon>
        <taxon>Gulosibacter</taxon>
    </lineage>
</organism>
<feature type="compositionally biased region" description="Pro residues" evidence="1">
    <location>
        <begin position="37"/>
        <end position="46"/>
    </location>
</feature>
<dbReference type="EMBL" id="CP097160">
    <property type="protein sequence ID" value="UQN14221.1"/>
    <property type="molecule type" value="Genomic_DNA"/>
</dbReference>
<protein>
    <submittedName>
        <fullName evidence="2">Uncharacterized protein</fullName>
    </submittedName>
</protein>
<evidence type="ECO:0000256" key="1">
    <source>
        <dbReference type="SAM" id="MobiDB-lite"/>
    </source>
</evidence>
<gene>
    <name evidence="2" type="ORF">M3M28_09185</name>
</gene>
<proteinExistence type="predicted"/>
<sequence>MRTPRTPGRSPPAPATTIRNDDPTANHHPGADAQLAHPPPLACVGD</sequence>
<accession>A0ABY4MUX7</accession>
<reference evidence="2" key="1">
    <citation type="submission" date="2022-05" db="EMBL/GenBank/DDBJ databases">
        <title>Complete genome sequence of toluene-degrading Gulosibacter sediminis strain ACHW.36C.</title>
        <authorList>
            <person name="Wai A.C."/>
            <person name="Lai G.K."/>
            <person name="Griffin S.D."/>
            <person name="Leung F.C."/>
        </authorList>
    </citation>
    <scope>NUCLEOTIDE SEQUENCE [LARGE SCALE GENOMIC DNA]</scope>
    <source>
        <strain evidence="2">ACHW.36C</strain>
    </source>
</reference>
<evidence type="ECO:0000313" key="2">
    <source>
        <dbReference type="EMBL" id="UQN14221.1"/>
    </source>
</evidence>
<name>A0ABY4MUX7_9MICO</name>